<dbReference type="EMBL" id="LT629710">
    <property type="protein sequence ID" value="SDO31244.1"/>
    <property type="molecule type" value="Genomic_DNA"/>
</dbReference>
<keyword evidence="3" id="KW-0328">Glycosyltransferase</keyword>
<dbReference type="CDD" id="cd00761">
    <property type="entry name" value="Glyco_tranf_GTA_type"/>
    <property type="match status" value="1"/>
</dbReference>
<evidence type="ECO:0000256" key="1">
    <source>
        <dbReference type="ARBA" id="ARBA00004776"/>
    </source>
</evidence>
<evidence type="ECO:0000313" key="7">
    <source>
        <dbReference type="Proteomes" id="UP000198741"/>
    </source>
</evidence>
<dbReference type="InterPro" id="IPR029044">
    <property type="entry name" value="Nucleotide-diphossugar_trans"/>
</dbReference>
<evidence type="ECO:0000256" key="2">
    <source>
        <dbReference type="ARBA" id="ARBA00006739"/>
    </source>
</evidence>
<dbReference type="RefSeq" id="WP_157695128.1">
    <property type="nucleotide sequence ID" value="NZ_LT629710.1"/>
</dbReference>
<proteinExistence type="inferred from homology"/>
<evidence type="ECO:0000256" key="3">
    <source>
        <dbReference type="ARBA" id="ARBA00022676"/>
    </source>
</evidence>
<comment type="similarity">
    <text evidence="2">Belongs to the glycosyltransferase 2 family.</text>
</comment>
<dbReference type="InterPro" id="IPR001173">
    <property type="entry name" value="Glyco_trans_2-like"/>
</dbReference>
<dbReference type="GO" id="GO:0016757">
    <property type="term" value="F:glycosyltransferase activity"/>
    <property type="evidence" value="ECO:0007669"/>
    <property type="project" value="UniProtKB-KW"/>
</dbReference>
<dbReference type="Proteomes" id="UP000198741">
    <property type="component" value="Chromosome I"/>
</dbReference>
<comment type="pathway">
    <text evidence="1">Cell wall biogenesis; cell wall polysaccharide biosynthesis.</text>
</comment>
<reference evidence="6 7" key="1">
    <citation type="submission" date="2016-10" db="EMBL/GenBank/DDBJ databases">
        <authorList>
            <person name="de Groot N.N."/>
        </authorList>
    </citation>
    <scope>NUCLEOTIDE SEQUENCE [LARGE SCALE GENOMIC DNA]</scope>
    <source>
        <strain evidence="7">P4-7,KCTC 19426,CECT 7604</strain>
    </source>
</reference>
<dbReference type="Gene3D" id="3.90.550.10">
    <property type="entry name" value="Spore Coat Polysaccharide Biosynthesis Protein SpsA, Chain A"/>
    <property type="match status" value="1"/>
</dbReference>
<keyword evidence="4 6" id="KW-0808">Transferase</keyword>
<dbReference type="OrthoDB" id="3180470at2"/>
<organism evidence="6 7">
    <name type="scientific">Nakamurella panacisegetis</name>
    <dbReference type="NCBI Taxonomy" id="1090615"/>
    <lineage>
        <taxon>Bacteria</taxon>
        <taxon>Bacillati</taxon>
        <taxon>Actinomycetota</taxon>
        <taxon>Actinomycetes</taxon>
        <taxon>Nakamurellales</taxon>
        <taxon>Nakamurellaceae</taxon>
        <taxon>Nakamurella</taxon>
    </lineage>
</organism>
<accession>A0A1H0IIG9</accession>
<evidence type="ECO:0000259" key="5">
    <source>
        <dbReference type="Pfam" id="PF00535"/>
    </source>
</evidence>
<dbReference type="Pfam" id="PF00535">
    <property type="entry name" value="Glycos_transf_2"/>
    <property type="match status" value="1"/>
</dbReference>
<evidence type="ECO:0000313" key="6">
    <source>
        <dbReference type="EMBL" id="SDO31244.1"/>
    </source>
</evidence>
<name>A0A1H0IIG9_9ACTN</name>
<dbReference type="PANTHER" id="PTHR43179:SF12">
    <property type="entry name" value="GALACTOFURANOSYLTRANSFERASE GLFT2"/>
    <property type="match status" value="1"/>
</dbReference>
<gene>
    <name evidence="6" type="ORF">SAMN04515671_0521</name>
</gene>
<keyword evidence="7" id="KW-1185">Reference proteome</keyword>
<protein>
    <submittedName>
        <fullName evidence="6">Glycosyltransferase, GT2 family</fullName>
    </submittedName>
</protein>
<sequence>MSASVGGRSFPTVTVAMATYQRVDRLASVLPALTEQASRLAPPARIVVVDNDAGRSAEDAMSSWLGPLVHYVCEPTPGIAAARNRAIDEAVGSDLLVFLDDDEMPCSNWLVELVSAWQRWGCAAVAGPVHSRFATTPEPWIVASGVFDPIDRADGQRLGGAASNNLLLDLGQLRRTGLRFAPEFGLSGGSDTMLTHEMVRRGLEIRWCATARVIEDVPSSRLSRRWVRRRTVRTSNDWSRVAIALADRPIRERADLTARAALRAVQGLARRVKGTLTGQVSDQARGDLALASAWGMLIGAYGVTKIEYGRDAPRATPRSR</sequence>
<evidence type="ECO:0000256" key="4">
    <source>
        <dbReference type="ARBA" id="ARBA00022679"/>
    </source>
</evidence>
<dbReference type="AlphaFoldDB" id="A0A1H0IIG9"/>
<feature type="domain" description="Glycosyltransferase 2-like" evidence="5">
    <location>
        <begin position="14"/>
        <end position="140"/>
    </location>
</feature>
<dbReference type="SUPFAM" id="SSF53448">
    <property type="entry name" value="Nucleotide-diphospho-sugar transferases"/>
    <property type="match status" value="1"/>
</dbReference>
<dbReference type="PANTHER" id="PTHR43179">
    <property type="entry name" value="RHAMNOSYLTRANSFERASE WBBL"/>
    <property type="match status" value="1"/>
</dbReference>
<dbReference type="STRING" id="1090615.SAMN04515671_0521"/>